<comment type="similarity">
    <text evidence="2">Belongs to the tectonic family.</text>
</comment>
<evidence type="ECO:0000256" key="8">
    <source>
        <dbReference type="ARBA" id="ARBA00023273"/>
    </source>
</evidence>
<keyword evidence="8" id="KW-0966">Cell projection</keyword>
<evidence type="ECO:0000256" key="5">
    <source>
        <dbReference type="ARBA" id="ARBA00022794"/>
    </source>
</evidence>
<dbReference type="AlphaFoldDB" id="A0A484BES8"/>
<feature type="compositionally biased region" description="Polar residues" evidence="9">
    <location>
        <begin position="166"/>
        <end position="181"/>
    </location>
</feature>
<dbReference type="InterPro" id="IPR011677">
    <property type="entry name" value="TCTN1-3_dom"/>
</dbReference>
<dbReference type="PANTHER" id="PTHR14611">
    <property type="entry name" value="TECTONIC FAMILY MEMBER"/>
    <property type="match status" value="1"/>
</dbReference>
<evidence type="ECO:0000256" key="7">
    <source>
        <dbReference type="ARBA" id="ARBA00023212"/>
    </source>
</evidence>
<feature type="domain" description="Tectonic-1-3" evidence="10">
    <location>
        <begin position="332"/>
        <end position="485"/>
    </location>
</feature>
<dbReference type="InterPro" id="IPR040354">
    <property type="entry name" value="TCTN1-3"/>
</dbReference>
<evidence type="ECO:0000256" key="2">
    <source>
        <dbReference type="ARBA" id="ARBA00007633"/>
    </source>
</evidence>
<evidence type="ECO:0000259" key="10">
    <source>
        <dbReference type="Pfam" id="PF07773"/>
    </source>
</evidence>
<feature type="domain" description="Tectonic-1-3" evidence="10">
    <location>
        <begin position="501"/>
        <end position="716"/>
    </location>
</feature>
<organism evidence="12 13">
    <name type="scientific">Drosophila navojoa</name>
    <name type="common">Fruit fly</name>
    <dbReference type="NCBI Taxonomy" id="7232"/>
    <lineage>
        <taxon>Eukaryota</taxon>
        <taxon>Metazoa</taxon>
        <taxon>Ecdysozoa</taxon>
        <taxon>Arthropoda</taxon>
        <taxon>Hexapoda</taxon>
        <taxon>Insecta</taxon>
        <taxon>Pterygota</taxon>
        <taxon>Neoptera</taxon>
        <taxon>Endopterygota</taxon>
        <taxon>Diptera</taxon>
        <taxon>Brachycera</taxon>
        <taxon>Muscomorpha</taxon>
        <taxon>Ephydroidea</taxon>
        <taxon>Drosophilidae</taxon>
        <taxon>Drosophila</taxon>
    </lineage>
</organism>
<dbReference type="OrthoDB" id="2104337at2759"/>
<feature type="region of interest" description="Disordered" evidence="9">
    <location>
        <begin position="126"/>
        <end position="147"/>
    </location>
</feature>
<feature type="compositionally biased region" description="Low complexity" evidence="9">
    <location>
        <begin position="190"/>
        <end position="203"/>
    </location>
</feature>
<evidence type="ECO:0000256" key="4">
    <source>
        <dbReference type="ARBA" id="ARBA00022729"/>
    </source>
</evidence>
<feature type="region of interest" description="Disordered" evidence="9">
    <location>
        <begin position="166"/>
        <end position="203"/>
    </location>
</feature>
<proteinExistence type="inferred from homology"/>
<dbReference type="Pfam" id="PF07773">
    <property type="entry name" value="TCTN_DUF1619"/>
    <property type="match status" value="2"/>
</dbReference>
<comment type="caution">
    <text evidence="12">The sequence shown here is derived from an EMBL/GenBank/DDBJ whole genome shotgun (WGS) entry which is preliminary data.</text>
</comment>
<dbReference type="Pfam" id="PF25752">
    <property type="entry name" value="DUF1619_N"/>
    <property type="match status" value="1"/>
</dbReference>
<keyword evidence="4" id="KW-0732">Signal</keyword>
<evidence type="ECO:0000259" key="11">
    <source>
        <dbReference type="Pfam" id="PF25752"/>
    </source>
</evidence>
<evidence type="ECO:0000256" key="3">
    <source>
        <dbReference type="ARBA" id="ARBA00022490"/>
    </source>
</evidence>
<sequence length="755" mass="84900">MRLGNTWRLVQGEVQGQTHVSSHRLQNSSDFAQPIDIHLSTASLQGWPRLLVEVYAVNVLQQCWPVGYGFAHLPARPGPHRLEINTWRIAPSTWWQCVKEKFGGGSPALHKSDLLYSGVERSDNTTAATTTLTSPATTTTTTSSTTTEFPATTTAMDNYDFDMNTTSSSLPDAVTTPSQTFPPRRKTSKPRTTAAPTKPTTPAVAATANSFNASTAPAYGSPRKHTSFYYCSCDLRQDLCEVNCCCDRDCSQESLQVFSCLPEQHTRLEDFQYNHGLPTCQISDGWLCVFRSHTKPAKTQIPSQIFDSRDYNRWPEQLDAFETALPASPTTSHYKFGQALQLWQPESKSLASWELPMAYESAGCQLKQTLLYLQPMESSCLLADASQLQMNLWSLLNLTNSHQLLSRPRELEEQQVHGLNITICQQLLLKPKVQCLEGNETQLELLVDRIELQLLHNYTNILEAKLLLREANVGDGKAELWLTYALVYKSIEELHTKPSSGALGYELGAPLLLAMLPSAENSSKPEMLNYYQSRNESSQVNQHWLIPCSQSLEQRHAVSFGIDLTKQCQLRQLSPVPEHENNTDYCQQLQLAIWRQLLPPNCTQLEQVAQLVFVSQLGRPQLDKWLPLQLSYADGQPQQTPIQATYDAQQQTLSCRNMWLSVSYEFYVSELALLDGQVPHQSVLQHARLVLGQRHDLEFDAAEEHIQLPLAVSVMFFKAQNKLHNSSNHLIALDSHLIFSALTILMIVAQRFQLG</sequence>
<dbReference type="Pfam" id="PF07162">
    <property type="entry name" value="B9-C2"/>
    <property type="match status" value="1"/>
</dbReference>
<evidence type="ECO:0000256" key="6">
    <source>
        <dbReference type="ARBA" id="ARBA00023180"/>
    </source>
</evidence>
<keyword evidence="13" id="KW-1185">Reference proteome</keyword>
<evidence type="ECO:0000256" key="1">
    <source>
        <dbReference type="ARBA" id="ARBA00004120"/>
    </source>
</evidence>
<dbReference type="GO" id="GO:0060271">
    <property type="term" value="P:cilium assembly"/>
    <property type="evidence" value="ECO:0007669"/>
    <property type="project" value="TreeGrafter"/>
</dbReference>
<dbReference type="PANTHER" id="PTHR14611:SF2">
    <property type="entry name" value="TECTONIC"/>
    <property type="match status" value="1"/>
</dbReference>
<keyword evidence="5" id="KW-0970">Cilium biogenesis/degradation</keyword>
<dbReference type="Proteomes" id="UP000295192">
    <property type="component" value="Unassembled WGS sequence"/>
</dbReference>
<accession>A0A484BES8</accession>
<dbReference type="OMA" id="DFQYNHG"/>
<dbReference type="STRING" id="7232.A0A484BES8"/>
<comment type="subcellular location">
    <subcellularLocation>
        <location evidence="1">Cytoplasm</location>
        <location evidence="1">Cytoskeleton</location>
        <location evidence="1">Cilium basal body</location>
    </subcellularLocation>
</comment>
<keyword evidence="3" id="KW-0963">Cytoplasm</keyword>
<keyword evidence="6" id="KW-0325">Glycoprotein</keyword>
<keyword evidence="7" id="KW-0206">Cytoskeleton</keyword>
<evidence type="ECO:0000313" key="12">
    <source>
        <dbReference type="EMBL" id="TDG47238.1"/>
    </source>
</evidence>
<dbReference type="EMBL" id="LSRL02000047">
    <property type="protein sequence ID" value="TDG47238.1"/>
    <property type="molecule type" value="Genomic_DNA"/>
</dbReference>
<dbReference type="PROSITE" id="PS51381">
    <property type="entry name" value="C2_B9"/>
    <property type="match status" value="1"/>
</dbReference>
<protein>
    <submittedName>
        <fullName evidence="12">Uncharacterized protein</fullName>
    </submittedName>
</protein>
<dbReference type="GO" id="GO:0035869">
    <property type="term" value="C:ciliary transition zone"/>
    <property type="evidence" value="ECO:0007669"/>
    <property type="project" value="TreeGrafter"/>
</dbReference>
<dbReference type="InterPro" id="IPR057724">
    <property type="entry name" value="TCTN1-3_N"/>
</dbReference>
<evidence type="ECO:0000256" key="9">
    <source>
        <dbReference type="SAM" id="MobiDB-lite"/>
    </source>
</evidence>
<dbReference type="InterPro" id="IPR010796">
    <property type="entry name" value="C2_B9-type_dom"/>
</dbReference>
<reference evidence="12 13" key="1">
    <citation type="journal article" date="2019" name="J. Hered.">
        <title>An Improved Genome Assembly for Drosophila navojoa, the Basal Species in the mojavensis Cluster.</title>
        <authorList>
            <person name="Vanderlinde T."/>
            <person name="Dupim E.G."/>
            <person name="Nazario-Yepiz N.O."/>
            <person name="Carvalho A.B."/>
        </authorList>
    </citation>
    <scope>NUCLEOTIDE SEQUENCE [LARGE SCALE GENOMIC DNA]</scope>
    <source>
        <strain evidence="12">Navoj_Jal97</strain>
        <tissue evidence="12">Whole organism</tissue>
    </source>
</reference>
<feature type="domain" description="Tectonic-1-3 N-terminal" evidence="11">
    <location>
        <begin position="226"/>
        <end position="298"/>
    </location>
</feature>
<evidence type="ECO:0000313" key="13">
    <source>
        <dbReference type="Proteomes" id="UP000295192"/>
    </source>
</evidence>
<name>A0A484BES8_DRONA</name>
<gene>
    <name evidence="12" type="ORF">AWZ03_006369</name>
</gene>